<keyword evidence="7" id="KW-0449">Lipoprotein</keyword>
<evidence type="ECO:0000313" key="10">
    <source>
        <dbReference type="EMBL" id="MBS4196056.1"/>
    </source>
</evidence>
<dbReference type="Gene3D" id="3.10.105.10">
    <property type="entry name" value="Dipeptide-binding Protein, Domain 3"/>
    <property type="match status" value="1"/>
</dbReference>
<keyword evidence="5" id="KW-0571">Peptide transport</keyword>
<organism evidence="10 11">
    <name type="scientific">Lederbergia citri</name>
    <dbReference type="NCBI Taxonomy" id="2833580"/>
    <lineage>
        <taxon>Bacteria</taxon>
        <taxon>Bacillati</taxon>
        <taxon>Bacillota</taxon>
        <taxon>Bacilli</taxon>
        <taxon>Bacillales</taxon>
        <taxon>Bacillaceae</taxon>
        <taxon>Lederbergia</taxon>
    </lineage>
</organism>
<dbReference type="PROSITE" id="PS01040">
    <property type="entry name" value="SBP_BACTERIAL_5"/>
    <property type="match status" value="1"/>
</dbReference>
<dbReference type="InterPro" id="IPR039424">
    <property type="entry name" value="SBP_5"/>
</dbReference>
<feature type="domain" description="Solute-binding protein family 5" evidence="9">
    <location>
        <begin position="87"/>
        <end position="463"/>
    </location>
</feature>
<accession>A0A942YJ62</accession>
<comment type="caution">
    <text evidence="10">The sequence shown here is derived from an EMBL/GenBank/DDBJ whole genome shotgun (WGS) entry which is preliminary data.</text>
</comment>
<dbReference type="Proteomes" id="UP000681414">
    <property type="component" value="Unassembled WGS sequence"/>
</dbReference>
<evidence type="ECO:0000256" key="2">
    <source>
        <dbReference type="ARBA" id="ARBA00005695"/>
    </source>
</evidence>
<dbReference type="Pfam" id="PF00496">
    <property type="entry name" value="SBP_bac_5"/>
    <property type="match status" value="1"/>
</dbReference>
<dbReference type="PANTHER" id="PTHR30290">
    <property type="entry name" value="PERIPLASMIC BINDING COMPONENT OF ABC TRANSPORTER"/>
    <property type="match status" value="1"/>
</dbReference>
<evidence type="ECO:0000256" key="5">
    <source>
        <dbReference type="ARBA" id="ARBA00022856"/>
    </source>
</evidence>
<dbReference type="InterPro" id="IPR023765">
    <property type="entry name" value="SBP_5_CS"/>
</dbReference>
<evidence type="ECO:0000313" key="11">
    <source>
        <dbReference type="Proteomes" id="UP000681414"/>
    </source>
</evidence>
<dbReference type="RefSeq" id="WP_213125219.1">
    <property type="nucleotide sequence ID" value="NZ_JAGYPG010000002.1"/>
</dbReference>
<keyword evidence="11" id="KW-1185">Reference proteome</keyword>
<name>A0A942YJ62_9BACI</name>
<comment type="similarity">
    <text evidence="2">Belongs to the bacterial solute-binding protein 5 family.</text>
</comment>
<keyword evidence="6" id="KW-0564">Palmitate</keyword>
<evidence type="ECO:0000256" key="4">
    <source>
        <dbReference type="ARBA" id="ARBA00022729"/>
    </source>
</evidence>
<dbReference type="Gene3D" id="3.90.76.10">
    <property type="entry name" value="Dipeptide-binding Protein, Domain 1"/>
    <property type="match status" value="1"/>
</dbReference>
<evidence type="ECO:0000256" key="7">
    <source>
        <dbReference type="ARBA" id="ARBA00023288"/>
    </source>
</evidence>
<evidence type="ECO:0000256" key="6">
    <source>
        <dbReference type="ARBA" id="ARBA00023139"/>
    </source>
</evidence>
<dbReference type="GO" id="GO:1904680">
    <property type="term" value="F:peptide transmembrane transporter activity"/>
    <property type="evidence" value="ECO:0007669"/>
    <property type="project" value="TreeGrafter"/>
</dbReference>
<comment type="subcellular location">
    <subcellularLocation>
        <location evidence="1">Cell membrane</location>
        <topology evidence="1">Lipid-anchor</topology>
    </subcellularLocation>
</comment>
<dbReference type="SUPFAM" id="SSF53850">
    <property type="entry name" value="Periplasmic binding protein-like II"/>
    <property type="match status" value="1"/>
</dbReference>
<evidence type="ECO:0000256" key="1">
    <source>
        <dbReference type="ARBA" id="ARBA00004193"/>
    </source>
</evidence>
<dbReference type="PROSITE" id="PS51257">
    <property type="entry name" value="PROKAR_LIPOPROTEIN"/>
    <property type="match status" value="1"/>
</dbReference>
<sequence length="543" mass="60930">MKKALIGVLTLILLVTAALAGCGSKKSETAGSKGSAKEIEQTLTANLGGEPYTLDPAFASDATSWWVIDHLYEGLYEYDEKGKLAEGAASKVTVSDDGKTYTFTVRDDAKWSNGDPLTAGDFEYAWKRVLNPETAAYDPSSLYYIKGAEEYNTGKGSADDVGVKAQDDHTLIVELKTPIKFFPTVLMGRAYLPVNPKVVDGNEDWAAEAEGIVSNGAYTLTSWKHNEELTIEKNDHFWNKDKITMGSVKFKMVADAQTEYQMFKSGELDLVKAIPAEAVDQEKNNEEYVNSPSYTVYTYSFNVEEEPFTNAKIRQAFSYAIDREAITKNITRGGEKPAYGYVAYGVDAPSGKDFRDEVAPYYSFDVDKAKELLAEGMKEEGWSELPEVTLKYNSEGDHKKIAEALQEMFKQNLGVEAKLENQEWKTYIDTFKQKNFQMARMGWIGDFLDPYPVLNLYSTKSSSNFTNYSNSEFDKVLQDSLVEQDDAKRFEMLHQAEEILMTDMPIIPIYFQAQNSLVRKGIEGVHFHVLNIPNLRYATVVSN</sequence>
<dbReference type="CDD" id="cd08504">
    <property type="entry name" value="PBP2_OppA"/>
    <property type="match status" value="1"/>
</dbReference>
<dbReference type="EMBL" id="JAGYPG010000002">
    <property type="protein sequence ID" value="MBS4196056.1"/>
    <property type="molecule type" value="Genomic_DNA"/>
</dbReference>
<evidence type="ECO:0000256" key="3">
    <source>
        <dbReference type="ARBA" id="ARBA00022448"/>
    </source>
</evidence>
<dbReference type="GO" id="GO:0030288">
    <property type="term" value="C:outer membrane-bounded periplasmic space"/>
    <property type="evidence" value="ECO:0007669"/>
    <property type="project" value="UniProtKB-ARBA"/>
</dbReference>
<keyword evidence="4 8" id="KW-0732">Signal</keyword>
<dbReference type="InterPro" id="IPR030678">
    <property type="entry name" value="Peptide/Ni-bd"/>
</dbReference>
<reference evidence="10 11" key="1">
    <citation type="submission" date="2021-05" db="EMBL/GenBank/DDBJ databases">
        <title>Novel Bacillus species.</title>
        <authorList>
            <person name="Liu G."/>
        </authorList>
    </citation>
    <scope>NUCLEOTIDE SEQUENCE [LARGE SCALE GENOMIC DNA]</scope>
    <source>
        <strain evidence="11">FJAT-49780</strain>
    </source>
</reference>
<dbReference type="FunFam" id="3.10.105.10:FF:000001">
    <property type="entry name" value="Oligopeptide ABC transporter, oligopeptide-binding protein"/>
    <property type="match status" value="1"/>
</dbReference>
<gene>
    <name evidence="10" type="ORF">KHA97_13400</name>
</gene>
<dbReference type="GO" id="GO:0043190">
    <property type="term" value="C:ATP-binding cassette (ABC) transporter complex"/>
    <property type="evidence" value="ECO:0007669"/>
    <property type="project" value="InterPro"/>
</dbReference>
<evidence type="ECO:0000259" key="9">
    <source>
        <dbReference type="Pfam" id="PF00496"/>
    </source>
</evidence>
<protein>
    <submittedName>
        <fullName evidence="10">Peptide ABC transporter substrate-binding protein</fullName>
    </submittedName>
</protein>
<dbReference type="GO" id="GO:0015833">
    <property type="term" value="P:peptide transport"/>
    <property type="evidence" value="ECO:0007669"/>
    <property type="project" value="UniProtKB-KW"/>
</dbReference>
<dbReference type="Gene3D" id="3.40.190.10">
    <property type="entry name" value="Periplasmic binding protein-like II"/>
    <property type="match status" value="1"/>
</dbReference>
<feature type="chain" id="PRO_5039110517" evidence="8">
    <location>
        <begin position="21"/>
        <end position="543"/>
    </location>
</feature>
<keyword evidence="3" id="KW-0813">Transport</keyword>
<evidence type="ECO:0000256" key="8">
    <source>
        <dbReference type="SAM" id="SignalP"/>
    </source>
</evidence>
<dbReference type="PANTHER" id="PTHR30290:SF79">
    <property type="entry name" value="DIPEPTIDE-BINDING PROTEIN DPPE"/>
    <property type="match status" value="1"/>
</dbReference>
<dbReference type="AlphaFoldDB" id="A0A942YJ62"/>
<keyword evidence="5" id="KW-0653">Protein transport</keyword>
<dbReference type="FunFam" id="3.90.76.10:FF:000001">
    <property type="entry name" value="Oligopeptide ABC transporter substrate-binding protein"/>
    <property type="match status" value="1"/>
</dbReference>
<dbReference type="InterPro" id="IPR000914">
    <property type="entry name" value="SBP_5_dom"/>
</dbReference>
<feature type="signal peptide" evidence="8">
    <location>
        <begin position="1"/>
        <end position="20"/>
    </location>
</feature>
<dbReference type="PIRSF" id="PIRSF002741">
    <property type="entry name" value="MppA"/>
    <property type="match status" value="1"/>
</dbReference>
<proteinExistence type="inferred from homology"/>